<evidence type="ECO:0008006" key="4">
    <source>
        <dbReference type="Google" id="ProtNLM"/>
    </source>
</evidence>
<organism evidence="2 3">
    <name type="scientific">Hyaloscypha bicolor E</name>
    <dbReference type="NCBI Taxonomy" id="1095630"/>
    <lineage>
        <taxon>Eukaryota</taxon>
        <taxon>Fungi</taxon>
        <taxon>Dikarya</taxon>
        <taxon>Ascomycota</taxon>
        <taxon>Pezizomycotina</taxon>
        <taxon>Leotiomycetes</taxon>
        <taxon>Helotiales</taxon>
        <taxon>Hyaloscyphaceae</taxon>
        <taxon>Hyaloscypha</taxon>
        <taxon>Hyaloscypha bicolor</taxon>
    </lineage>
</organism>
<protein>
    <recommendedName>
        <fullName evidence="4">C2H2-type domain-containing protein</fullName>
    </recommendedName>
</protein>
<dbReference type="OrthoDB" id="5382659at2759"/>
<sequence length="419" mass="47546">MGLLGNASLSSYLPSSDIEEECLKSSQPCDVGNPAVDETYSPHNINCSIISTENQYPSTAHNDPGHAARLGPQDALRNDELVPSVVRDDRSARTNERFIFDWQEKDIDPGVELLVSGSLKRTVPHAFEQSENEDILGDAGNTAFWAPFNTTETSLSTTRRSSLMPKGNWDAQSSDNSSILDEGKPRPKRPRRGPELERSLKLACPFYKNDPRKYNIQTNRVCASRAWDSVSRVKEHLYRCHLAPPYCQRCKEVFGTEQDLKSHLVDRMPCYFKEGDPPDGISAETQKALKSRKKAGQNVPQKERWKEIYQMLFPGHDIPDPSFDTVQELIDLGDFETYFRQELPKLVRSDLEVEASRKQRALHDILLPQTVQTVQRYHDLVLSSYRDSWPRRQIPSIPVTAPPKSLAETYMTNPIFGLN</sequence>
<dbReference type="PANTHER" id="PTHR38166">
    <property type="entry name" value="C2H2-TYPE DOMAIN-CONTAINING PROTEIN-RELATED"/>
    <property type="match status" value="1"/>
</dbReference>
<reference evidence="2 3" key="1">
    <citation type="submission" date="2016-04" db="EMBL/GenBank/DDBJ databases">
        <title>A degradative enzymes factory behind the ericoid mycorrhizal symbiosis.</title>
        <authorList>
            <consortium name="DOE Joint Genome Institute"/>
            <person name="Martino E."/>
            <person name="Morin E."/>
            <person name="Grelet G."/>
            <person name="Kuo A."/>
            <person name="Kohler A."/>
            <person name="Daghino S."/>
            <person name="Barry K."/>
            <person name="Choi C."/>
            <person name="Cichocki N."/>
            <person name="Clum A."/>
            <person name="Copeland A."/>
            <person name="Hainaut M."/>
            <person name="Haridas S."/>
            <person name="Labutti K."/>
            <person name="Lindquist E."/>
            <person name="Lipzen A."/>
            <person name="Khouja H.-R."/>
            <person name="Murat C."/>
            <person name="Ohm R."/>
            <person name="Olson A."/>
            <person name="Spatafora J."/>
            <person name="Veneault-Fourrey C."/>
            <person name="Henrissat B."/>
            <person name="Grigoriev I."/>
            <person name="Martin F."/>
            <person name="Perotto S."/>
        </authorList>
    </citation>
    <scope>NUCLEOTIDE SEQUENCE [LARGE SCALE GENOMIC DNA]</scope>
    <source>
        <strain evidence="2 3">E</strain>
    </source>
</reference>
<evidence type="ECO:0000256" key="1">
    <source>
        <dbReference type="SAM" id="MobiDB-lite"/>
    </source>
</evidence>
<name>A0A2J6TGA8_9HELO</name>
<dbReference type="GeneID" id="36587990"/>
<dbReference type="PANTHER" id="PTHR38166:SF1">
    <property type="entry name" value="C2H2-TYPE DOMAIN-CONTAINING PROTEIN"/>
    <property type="match status" value="1"/>
</dbReference>
<accession>A0A2J6TGA8</accession>
<feature type="compositionally biased region" description="Polar residues" evidence="1">
    <location>
        <begin position="170"/>
        <end position="179"/>
    </location>
</feature>
<dbReference type="InParanoid" id="A0A2J6TGA8"/>
<keyword evidence="3" id="KW-1185">Reference proteome</keyword>
<dbReference type="Proteomes" id="UP000235371">
    <property type="component" value="Unassembled WGS sequence"/>
</dbReference>
<dbReference type="EMBL" id="KZ613785">
    <property type="protein sequence ID" value="PMD62059.1"/>
    <property type="molecule type" value="Genomic_DNA"/>
</dbReference>
<feature type="region of interest" description="Disordered" evidence="1">
    <location>
        <begin position="155"/>
        <end position="195"/>
    </location>
</feature>
<dbReference type="AlphaFoldDB" id="A0A2J6TGA8"/>
<evidence type="ECO:0000313" key="3">
    <source>
        <dbReference type="Proteomes" id="UP000235371"/>
    </source>
</evidence>
<gene>
    <name evidence="2" type="ORF">K444DRAFT_611268</name>
</gene>
<dbReference type="RefSeq" id="XP_024738963.1">
    <property type="nucleotide sequence ID" value="XM_024879913.1"/>
</dbReference>
<proteinExistence type="predicted"/>
<evidence type="ECO:0000313" key="2">
    <source>
        <dbReference type="EMBL" id="PMD62059.1"/>
    </source>
</evidence>